<evidence type="ECO:0000313" key="2">
    <source>
        <dbReference type="EMBL" id="PRW33836.1"/>
    </source>
</evidence>
<dbReference type="InterPro" id="IPR001245">
    <property type="entry name" value="Ser-Thr/Tyr_kinase_cat_dom"/>
</dbReference>
<dbReference type="GO" id="GO:0004674">
    <property type="term" value="F:protein serine/threonine kinase activity"/>
    <property type="evidence" value="ECO:0007669"/>
    <property type="project" value="TreeGrafter"/>
</dbReference>
<dbReference type="GO" id="GO:0005524">
    <property type="term" value="F:ATP binding"/>
    <property type="evidence" value="ECO:0007669"/>
    <property type="project" value="InterPro"/>
</dbReference>
<dbReference type="Gene3D" id="1.10.510.10">
    <property type="entry name" value="Transferase(Phosphotransferase) domain 1"/>
    <property type="match status" value="1"/>
</dbReference>
<protein>
    <submittedName>
        <fullName evidence="2">Serine threonine-kinase CTR1</fullName>
    </submittedName>
</protein>
<dbReference type="InterPro" id="IPR051681">
    <property type="entry name" value="Ser/Thr_Kinases-Pseudokinases"/>
</dbReference>
<feature type="domain" description="Protein kinase" evidence="1">
    <location>
        <begin position="15"/>
        <end position="298"/>
    </location>
</feature>
<dbReference type="Proteomes" id="UP000239899">
    <property type="component" value="Unassembled WGS sequence"/>
</dbReference>
<dbReference type="InterPro" id="IPR011009">
    <property type="entry name" value="Kinase-like_dom_sf"/>
</dbReference>
<comment type="caution">
    <text evidence="2">The sequence shown here is derived from an EMBL/GenBank/DDBJ whole genome shotgun (WGS) entry which is preliminary data.</text>
</comment>
<dbReference type="SMART" id="SM00220">
    <property type="entry name" value="S_TKc"/>
    <property type="match status" value="1"/>
</dbReference>
<organism evidence="2 3">
    <name type="scientific">Chlorella sorokiniana</name>
    <name type="common">Freshwater green alga</name>
    <dbReference type="NCBI Taxonomy" id="3076"/>
    <lineage>
        <taxon>Eukaryota</taxon>
        <taxon>Viridiplantae</taxon>
        <taxon>Chlorophyta</taxon>
        <taxon>core chlorophytes</taxon>
        <taxon>Trebouxiophyceae</taxon>
        <taxon>Chlorellales</taxon>
        <taxon>Chlorellaceae</taxon>
        <taxon>Chlorella clade</taxon>
        <taxon>Chlorella</taxon>
    </lineage>
</organism>
<dbReference type="SUPFAM" id="SSF56112">
    <property type="entry name" value="Protein kinase-like (PK-like)"/>
    <property type="match status" value="1"/>
</dbReference>
<proteinExistence type="predicted"/>
<dbReference type="OrthoDB" id="339325at2759"/>
<dbReference type="InterPro" id="IPR000719">
    <property type="entry name" value="Prot_kinase_dom"/>
</dbReference>
<dbReference type="PANTHER" id="PTHR44329:SF289">
    <property type="entry name" value="SERINE_THREONINE-PROTEIN KINASE VIK"/>
    <property type="match status" value="1"/>
</dbReference>
<sequence length="302" mass="32863">MPALQKAIRGGSASHAFHSIAQRRIFSEVYLADWLTTQVAVKVLLVGQVANASDAQRALSLSMPIMQRLEAEASLLASLRHPHIVQFVAICRDPPCIVTEFCAHGSLAEVLAKARSDPAMAAHLTWARRLAMAADAAAGMLYLHTRTPSPVVHRDLKSPNLLVDASWTVTDFGIARIVEDAAHSGGSMAAMNPRWLAPELMQGHRATPASDVYAFSVVLHELLTWQLPWGSTNPWQLVNHVLSGGRLEVPSREALPGPDTAAFGGLEAYISLMQRCWAQEPGQRPAFQQIVLELRALLEQAP</sequence>
<dbReference type="PROSITE" id="PS00108">
    <property type="entry name" value="PROTEIN_KINASE_ST"/>
    <property type="match status" value="1"/>
</dbReference>
<evidence type="ECO:0000313" key="3">
    <source>
        <dbReference type="Proteomes" id="UP000239899"/>
    </source>
</evidence>
<dbReference type="PROSITE" id="PS50011">
    <property type="entry name" value="PROTEIN_KINASE_DOM"/>
    <property type="match status" value="1"/>
</dbReference>
<dbReference type="STRING" id="3076.A0A2P6THT4"/>
<evidence type="ECO:0000259" key="1">
    <source>
        <dbReference type="PROSITE" id="PS50011"/>
    </source>
</evidence>
<keyword evidence="3" id="KW-1185">Reference proteome</keyword>
<dbReference type="AlphaFoldDB" id="A0A2P6THT4"/>
<dbReference type="EMBL" id="LHPG02000015">
    <property type="protein sequence ID" value="PRW33836.1"/>
    <property type="molecule type" value="Genomic_DNA"/>
</dbReference>
<reference evidence="2 3" key="1">
    <citation type="journal article" date="2018" name="Plant J.">
        <title>Genome sequences of Chlorella sorokiniana UTEX 1602 and Micractinium conductrix SAG 241.80: implications to maltose excretion by a green alga.</title>
        <authorList>
            <person name="Arriola M.B."/>
            <person name="Velmurugan N."/>
            <person name="Zhang Y."/>
            <person name="Plunkett M.H."/>
            <person name="Hondzo H."/>
            <person name="Barney B.M."/>
        </authorList>
    </citation>
    <scope>NUCLEOTIDE SEQUENCE [LARGE SCALE GENOMIC DNA]</scope>
    <source>
        <strain evidence="3">UTEX 1602</strain>
    </source>
</reference>
<name>A0A2P6THT4_CHLSO</name>
<accession>A0A2P6THT4</accession>
<dbReference type="InterPro" id="IPR008271">
    <property type="entry name" value="Ser/Thr_kinase_AS"/>
</dbReference>
<dbReference type="PANTHER" id="PTHR44329">
    <property type="entry name" value="SERINE/THREONINE-PROTEIN KINASE TNNI3K-RELATED"/>
    <property type="match status" value="1"/>
</dbReference>
<dbReference type="Pfam" id="PF07714">
    <property type="entry name" value="PK_Tyr_Ser-Thr"/>
    <property type="match status" value="1"/>
</dbReference>
<dbReference type="PIRSF" id="PIRSF000654">
    <property type="entry name" value="Integrin-linked_kinase"/>
    <property type="match status" value="1"/>
</dbReference>
<gene>
    <name evidence="2" type="ORF">C2E21_7332</name>
</gene>